<dbReference type="RefSeq" id="XP_068363806.1">
    <property type="nucleotide sequence ID" value="XM_068491741.1"/>
</dbReference>
<dbReference type="Proteomes" id="UP000179807">
    <property type="component" value="Unassembled WGS sequence"/>
</dbReference>
<dbReference type="InterPro" id="IPR011600">
    <property type="entry name" value="Pept_C14_caspase"/>
</dbReference>
<organism evidence="2 3">
    <name type="scientific">Tritrichomonas foetus</name>
    <dbReference type="NCBI Taxonomy" id="1144522"/>
    <lineage>
        <taxon>Eukaryota</taxon>
        <taxon>Metamonada</taxon>
        <taxon>Parabasalia</taxon>
        <taxon>Tritrichomonadida</taxon>
        <taxon>Tritrichomonadidae</taxon>
        <taxon>Tritrichomonas</taxon>
    </lineage>
</organism>
<dbReference type="AlphaFoldDB" id="A0A1J4KLV2"/>
<proteinExistence type="predicted"/>
<protein>
    <submittedName>
        <fullName evidence="2">Clan CD, family C14, metacaspase-like cysteine peptidase</fullName>
    </submittedName>
</protein>
<accession>A0A1J4KLV2</accession>
<dbReference type="SUPFAM" id="SSF52129">
    <property type="entry name" value="Caspase-like"/>
    <property type="match status" value="1"/>
</dbReference>
<dbReference type="InterPro" id="IPR029030">
    <property type="entry name" value="Caspase-like_dom_sf"/>
</dbReference>
<gene>
    <name evidence="2" type="ORF">TRFO_04177</name>
</gene>
<reference evidence="2" key="1">
    <citation type="submission" date="2016-10" db="EMBL/GenBank/DDBJ databases">
        <authorList>
            <person name="Benchimol M."/>
            <person name="Almeida L.G."/>
            <person name="Vasconcelos A.T."/>
            <person name="Perreira-Neves A."/>
            <person name="Rosa I.A."/>
            <person name="Tasca T."/>
            <person name="Bogo M.R."/>
            <person name="de Souza W."/>
        </authorList>
    </citation>
    <scope>NUCLEOTIDE SEQUENCE [LARGE SCALE GENOMIC DNA]</scope>
    <source>
        <strain evidence="2">K</strain>
    </source>
</reference>
<dbReference type="Gene3D" id="3.40.50.1460">
    <property type="match status" value="1"/>
</dbReference>
<dbReference type="OrthoDB" id="10350531at2759"/>
<dbReference type="GeneID" id="94826445"/>
<feature type="domain" description="Peptidase C14 caspase" evidence="1">
    <location>
        <begin position="28"/>
        <end position="242"/>
    </location>
</feature>
<dbReference type="EMBL" id="MLAK01000605">
    <property type="protein sequence ID" value="OHT10670.1"/>
    <property type="molecule type" value="Genomic_DNA"/>
</dbReference>
<evidence type="ECO:0000259" key="1">
    <source>
        <dbReference type="Pfam" id="PF00656"/>
    </source>
</evidence>
<sequence>MADPVRNLRILGRDLAKEPINRLPTEMRKACFICVNSYRSFRQNIGITPIGDAVAMAKCLKYFEYDVFYLHNPHARFFLNYLDFFFEHTYGHLIVYYVGQGTTPEDLDNTIKKDFDEAFTFEDGRIVDEDMAQHLTCSKHPDSIVTLITDTCKPNTCWSLTSGFVKGIELPPRVMTLSASPMVKASKSMMNLAQQQGIFTFNLTKELKKNPHITPNQLAELMSKAMAEFTQTFTAYSSSPEILDEPLLMIEDLQV</sequence>
<dbReference type="Pfam" id="PF00656">
    <property type="entry name" value="Peptidase_C14"/>
    <property type="match status" value="1"/>
</dbReference>
<keyword evidence="3" id="KW-1185">Reference proteome</keyword>
<dbReference type="VEuPathDB" id="TrichDB:TRFO_04177"/>
<evidence type="ECO:0000313" key="2">
    <source>
        <dbReference type="EMBL" id="OHT10670.1"/>
    </source>
</evidence>
<comment type="caution">
    <text evidence="2">The sequence shown here is derived from an EMBL/GenBank/DDBJ whole genome shotgun (WGS) entry which is preliminary data.</text>
</comment>
<dbReference type="GO" id="GO:0004197">
    <property type="term" value="F:cysteine-type endopeptidase activity"/>
    <property type="evidence" value="ECO:0007669"/>
    <property type="project" value="InterPro"/>
</dbReference>
<evidence type="ECO:0000313" key="3">
    <source>
        <dbReference type="Proteomes" id="UP000179807"/>
    </source>
</evidence>
<name>A0A1J4KLV2_9EUKA</name>
<dbReference type="GO" id="GO:0006508">
    <property type="term" value="P:proteolysis"/>
    <property type="evidence" value="ECO:0007669"/>
    <property type="project" value="InterPro"/>
</dbReference>